<dbReference type="Proteomes" id="UP000597853">
    <property type="component" value="Unassembled WGS sequence"/>
</dbReference>
<protein>
    <recommendedName>
        <fullName evidence="1">Restriction endonuclease type IV Mrr domain-containing protein</fullName>
    </recommendedName>
</protein>
<dbReference type="SUPFAM" id="SSF52980">
    <property type="entry name" value="Restriction endonuclease-like"/>
    <property type="match status" value="1"/>
</dbReference>
<keyword evidence="3" id="KW-1185">Reference proteome</keyword>
<dbReference type="PANTHER" id="PTHR30015">
    <property type="entry name" value="MRR RESTRICTION SYSTEM PROTEIN"/>
    <property type="match status" value="1"/>
</dbReference>
<evidence type="ECO:0000313" key="3">
    <source>
        <dbReference type="Proteomes" id="UP000597853"/>
    </source>
</evidence>
<accession>A0ABQ2TMM5</accession>
<dbReference type="Gene3D" id="3.40.1350.10">
    <property type="match status" value="1"/>
</dbReference>
<dbReference type="PANTHER" id="PTHR30015:SF6">
    <property type="entry name" value="SLL1429 PROTEIN"/>
    <property type="match status" value="1"/>
</dbReference>
<dbReference type="InterPro" id="IPR052906">
    <property type="entry name" value="Type_IV_Methyl-Rstrct_Enzyme"/>
</dbReference>
<gene>
    <name evidence="2" type="ORF">GCM10010285_62920</name>
</gene>
<dbReference type="InterPro" id="IPR011335">
    <property type="entry name" value="Restrct_endonuc-II-like"/>
</dbReference>
<proteinExistence type="predicted"/>
<sequence length="192" mass="21021">MGTVLLVALAIAAIGAIVTKLVHAGQREAQAEKARLAEEARRQARRSLDTVWAMDDRQFEEYIANLCRRDGCTDVKRVGGAGDLGADVTGLLPDGRRIVIQCKRYAKHRTVGSRDIQTFNGTARAEHAADVPLFVASCVFTKPARDFAAKHQLVLIDVNLLGFWNSGTTLTSFLDLDIGRSGTNRKLHPDHD</sequence>
<comment type="caution">
    <text evidence="2">The sequence shown here is derived from an EMBL/GenBank/DDBJ whole genome shotgun (WGS) entry which is preliminary data.</text>
</comment>
<feature type="domain" description="Restriction endonuclease type IV Mrr" evidence="1">
    <location>
        <begin position="53"/>
        <end position="159"/>
    </location>
</feature>
<name>A0ABQ2TMM5_STREZ</name>
<evidence type="ECO:0000259" key="1">
    <source>
        <dbReference type="Pfam" id="PF04471"/>
    </source>
</evidence>
<reference evidence="3" key="1">
    <citation type="journal article" date="2019" name="Int. J. Syst. Evol. Microbiol.">
        <title>The Global Catalogue of Microorganisms (GCM) 10K type strain sequencing project: providing services to taxonomists for standard genome sequencing and annotation.</title>
        <authorList>
            <consortium name="The Broad Institute Genomics Platform"/>
            <consortium name="The Broad Institute Genome Sequencing Center for Infectious Disease"/>
            <person name="Wu L."/>
            <person name="Ma J."/>
        </authorList>
    </citation>
    <scope>NUCLEOTIDE SEQUENCE [LARGE SCALE GENOMIC DNA]</scope>
    <source>
        <strain evidence="3">JCM 4416</strain>
    </source>
</reference>
<dbReference type="InterPro" id="IPR007560">
    <property type="entry name" value="Restrct_endonuc_IV_Mrr"/>
</dbReference>
<evidence type="ECO:0000313" key="2">
    <source>
        <dbReference type="EMBL" id="GGS75838.1"/>
    </source>
</evidence>
<organism evidence="2 3">
    <name type="scientific">Streptomyces pseudogriseolus</name>
    <name type="common">Streptomyces gancidicus</name>
    <name type="synonym">Streptomyces rubiginosus</name>
    <dbReference type="NCBI Taxonomy" id="36817"/>
    <lineage>
        <taxon>Bacteria</taxon>
        <taxon>Bacillati</taxon>
        <taxon>Actinomycetota</taxon>
        <taxon>Actinomycetes</taxon>
        <taxon>Kitasatosporales</taxon>
        <taxon>Streptomycetaceae</taxon>
        <taxon>Streptomyces</taxon>
        <taxon>Streptomyces pseudogriseolus group</taxon>
    </lineage>
</organism>
<dbReference type="Pfam" id="PF04471">
    <property type="entry name" value="Mrr_cat"/>
    <property type="match status" value="1"/>
</dbReference>
<dbReference type="InterPro" id="IPR011856">
    <property type="entry name" value="tRNA_endonuc-like_dom_sf"/>
</dbReference>
<dbReference type="EMBL" id="BMTX01000035">
    <property type="protein sequence ID" value="GGS75838.1"/>
    <property type="molecule type" value="Genomic_DNA"/>
</dbReference>